<dbReference type="EMBL" id="SMZT01000008">
    <property type="protein sequence ID" value="TDL39612.1"/>
    <property type="molecule type" value="Genomic_DNA"/>
</dbReference>
<dbReference type="Pfam" id="PF24551">
    <property type="entry name" value="SH3_Rv0428c"/>
    <property type="match status" value="1"/>
</dbReference>
<reference evidence="2 3" key="1">
    <citation type="submission" date="2019-03" db="EMBL/GenBank/DDBJ databases">
        <title>Genome Sequencing and Assembly of Various Microbes Isolated from Partially Reclaimed Soil and Acid Mine Drainage (AMD) Site.</title>
        <authorList>
            <person name="Steinbock B."/>
            <person name="Bechtold R."/>
            <person name="Sevigny J.L."/>
            <person name="Thomas D."/>
            <person name="Cuthill L.R."/>
            <person name="Aveiro Johannsen E.J."/>
            <person name="Thomas K."/>
            <person name="Ghosh A."/>
        </authorList>
    </citation>
    <scope>NUCLEOTIDE SEQUENCE [LARGE SCALE GENOMIC DNA]</scope>
    <source>
        <strain evidence="2 3">S-A3</strain>
    </source>
</reference>
<dbReference type="Proteomes" id="UP000295163">
    <property type="component" value="Unassembled WGS sequence"/>
</dbReference>
<dbReference type="InterPro" id="IPR056934">
    <property type="entry name" value="SH3_Rv0428c"/>
</dbReference>
<comment type="caution">
    <text evidence="2">The sequence shown here is derived from an EMBL/GenBank/DDBJ whole genome shotgun (WGS) entry which is preliminary data.</text>
</comment>
<accession>A0A4R5Y917</accession>
<name>A0A4R5Y917_KOCRO</name>
<proteinExistence type="predicted"/>
<dbReference type="AlphaFoldDB" id="A0A4R5Y917"/>
<feature type="domain" description="Histone acetyltransferase Rv0428c-like SH3" evidence="1">
    <location>
        <begin position="8"/>
        <end position="54"/>
    </location>
</feature>
<sequence>MGLLTGLPAGTRVSVRYALPADDASGLPLTDALGELLAADEESVTVRTRRGDVLIGAGGIRAARVVPPAPPRRRPRGA</sequence>
<evidence type="ECO:0000313" key="2">
    <source>
        <dbReference type="EMBL" id="TDL39612.1"/>
    </source>
</evidence>
<organism evidence="2 3">
    <name type="scientific">Kocuria rosea</name>
    <name type="common">Deinococcus erythromyxa</name>
    <name type="synonym">Micrococcus rubens</name>
    <dbReference type="NCBI Taxonomy" id="1275"/>
    <lineage>
        <taxon>Bacteria</taxon>
        <taxon>Bacillati</taxon>
        <taxon>Actinomycetota</taxon>
        <taxon>Actinomycetes</taxon>
        <taxon>Micrococcales</taxon>
        <taxon>Micrococcaceae</taxon>
        <taxon>Kocuria</taxon>
    </lineage>
</organism>
<protein>
    <recommendedName>
        <fullName evidence="1">Histone acetyltransferase Rv0428c-like SH3 domain-containing protein</fullName>
    </recommendedName>
</protein>
<evidence type="ECO:0000313" key="3">
    <source>
        <dbReference type="Proteomes" id="UP000295163"/>
    </source>
</evidence>
<evidence type="ECO:0000259" key="1">
    <source>
        <dbReference type="Pfam" id="PF24551"/>
    </source>
</evidence>
<gene>
    <name evidence="2" type="ORF">E2R59_15665</name>
</gene>